<reference evidence="2" key="1">
    <citation type="submission" date="2017-07" db="EMBL/GenBank/DDBJ databases">
        <title>Taro Niue Genome Assembly and Annotation.</title>
        <authorList>
            <person name="Atibalentja N."/>
            <person name="Keating K."/>
            <person name="Fields C.J."/>
        </authorList>
    </citation>
    <scope>NUCLEOTIDE SEQUENCE</scope>
    <source>
        <strain evidence="2">Niue_2</strain>
        <tissue evidence="2">Leaf</tissue>
    </source>
</reference>
<evidence type="ECO:0000256" key="1">
    <source>
        <dbReference type="SAM" id="Phobius"/>
    </source>
</evidence>
<organism evidence="2 3">
    <name type="scientific">Colocasia esculenta</name>
    <name type="common">Wild taro</name>
    <name type="synonym">Arum esculentum</name>
    <dbReference type="NCBI Taxonomy" id="4460"/>
    <lineage>
        <taxon>Eukaryota</taxon>
        <taxon>Viridiplantae</taxon>
        <taxon>Streptophyta</taxon>
        <taxon>Embryophyta</taxon>
        <taxon>Tracheophyta</taxon>
        <taxon>Spermatophyta</taxon>
        <taxon>Magnoliopsida</taxon>
        <taxon>Liliopsida</taxon>
        <taxon>Araceae</taxon>
        <taxon>Aroideae</taxon>
        <taxon>Colocasieae</taxon>
        <taxon>Colocasia</taxon>
    </lineage>
</organism>
<dbReference type="EMBL" id="NMUH01000992">
    <property type="protein sequence ID" value="MQL87639.1"/>
    <property type="molecule type" value="Genomic_DNA"/>
</dbReference>
<gene>
    <name evidence="2" type="ORF">Taro_020187</name>
</gene>
<feature type="transmembrane region" description="Helical" evidence="1">
    <location>
        <begin position="252"/>
        <end position="269"/>
    </location>
</feature>
<comment type="caution">
    <text evidence="2">The sequence shown here is derived from an EMBL/GenBank/DDBJ whole genome shotgun (WGS) entry which is preliminary data.</text>
</comment>
<keyword evidence="1" id="KW-0812">Transmembrane</keyword>
<name>A0A843V7S0_COLES</name>
<evidence type="ECO:0000313" key="2">
    <source>
        <dbReference type="EMBL" id="MQL87639.1"/>
    </source>
</evidence>
<protein>
    <submittedName>
        <fullName evidence="2">Uncharacterized protein</fullName>
    </submittedName>
</protein>
<keyword evidence="1" id="KW-1133">Transmembrane helix</keyword>
<evidence type="ECO:0000313" key="3">
    <source>
        <dbReference type="Proteomes" id="UP000652761"/>
    </source>
</evidence>
<proteinExistence type="predicted"/>
<keyword evidence="1" id="KW-0472">Membrane</keyword>
<dbReference type="Proteomes" id="UP000652761">
    <property type="component" value="Unassembled WGS sequence"/>
</dbReference>
<keyword evidence="3" id="KW-1185">Reference proteome</keyword>
<sequence>MCVACGRLRDGASCGVAVAMLCPVATGLLSRCPSPLALRTFRWGMWQVTWLRSVTEGDTFVAVSWRRCQEGRVLACLCVPWLADGPLEGPCVPRACWACRELQANSSAWFLLCLLLLFARCLALEGLSHSEVVSVAWDPHPREPVEGVLWATSVPELAADLADSGAEVKTRLEVRARLASRGSGWCVLLAASGGGLVAVVVIVFPHDVSKYASSVVPFLGANSWWHRRVWFPDLVACPRSGVVLLVGSRPCGAFYCSFLFLKFLLLWPVRDWYCGSEVLAQTAHKFTGCERDGAIRRVLNATVSYVVFSALPFRGALFDDGGAVAELLWHFSASRWSVWRSFHARRVSGVWVRQ</sequence>
<feature type="transmembrane region" description="Helical" evidence="1">
    <location>
        <begin position="185"/>
        <end position="204"/>
    </location>
</feature>
<dbReference type="AlphaFoldDB" id="A0A843V7S0"/>
<accession>A0A843V7S0</accession>